<dbReference type="Proteomes" id="UP000660862">
    <property type="component" value="Unassembled WGS sequence"/>
</dbReference>
<gene>
    <name evidence="2" type="ORF">GCM10007415_30200</name>
</gene>
<protein>
    <recommendedName>
        <fullName evidence="4">Transposase</fullName>
    </recommendedName>
</protein>
<sequence>MKKIIFLASATLLLFAACNNDGNDASEIERLREEAIAIHDEIMPQISAFDRNTVKIDSLLLNLPQLKEAYPDMDTTQTRADLSGLKSQLEQATNSMMDWMTEFEVDPQDKSTAEIKAYYEEEVEKVKDMKQLFEAASKSSTDKLAQF</sequence>
<reference evidence="2" key="1">
    <citation type="journal article" date="2014" name="Int. J. Syst. Evol. Microbiol.">
        <title>Complete genome sequence of Corynebacterium casei LMG S-19264T (=DSM 44701T), isolated from a smear-ripened cheese.</title>
        <authorList>
            <consortium name="US DOE Joint Genome Institute (JGI-PGF)"/>
            <person name="Walter F."/>
            <person name="Albersmeier A."/>
            <person name="Kalinowski J."/>
            <person name="Ruckert C."/>
        </authorList>
    </citation>
    <scope>NUCLEOTIDE SEQUENCE</scope>
    <source>
        <strain evidence="2">CGMCC 1.12195</strain>
    </source>
</reference>
<keyword evidence="3" id="KW-1185">Reference proteome</keyword>
<evidence type="ECO:0008006" key="4">
    <source>
        <dbReference type="Google" id="ProtNLM"/>
    </source>
</evidence>
<feature type="chain" id="PRO_5037869660" description="Transposase" evidence="1">
    <location>
        <begin position="17"/>
        <end position="147"/>
    </location>
</feature>
<name>A0A917HW30_9SPHI</name>
<accession>A0A917HW30</accession>
<evidence type="ECO:0000313" key="3">
    <source>
        <dbReference type="Proteomes" id="UP000660862"/>
    </source>
</evidence>
<dbReference type="RefSeq" id="WP_188506907.1">
    <property type="nucleotide sequence ID" value="NZ_BMER01000003.1"/>
</dbReference>
<organism evidence="2 3">
    <name type="scientific">Parapedobacter pyrenivorans</name>
    <dbReference type="NCBI Taxonomy" id="1305674"/>
    <lineage>
        <taxon>Bacteria</taxon>
        <taxon>Pseudomonadati</taxon>
        <taxon>Bacteroidota</taxon>
        <taxon>Sphingobacteriia</taxon>
        <taxon>Sphingobacteriales</taxon>
        <taxon>Sphingobacteriaceae</taxon>
        <taxon>Parapedobacter</taxon>
    </lineage>
</organism>
<dbReference type="PROSITE" id="PS51257">
    <property type="entry name" value="PROKAR_LIPOPROTEIN"/>
    <property type="match status" value="1"/>
</dbReference>
<feature type="signal peptide" evidence="1">
    <location>
        <begin position="1"/>
        <end position="16"/>
    </location>
</feature>
<comment type="caution">
    <text evidence="2">The sequence shown here is derived from an EMBL/GenBank/DDBJ whole genome shotgun (WGS) entry which is preliminary data.</text>
</comment>
<evidence type="ECO:0000313" key="2">
    <source>
        <dbReference type="EMBL" id="GGG93300.1"/>
    </source>
</evidence>
<evidence type="ECO:0000256" key="1">
    <source>
        <dbReference type="SAM" id="SignalP"/>
    </source>
</evidence>
<dbReference type="EMBL" id="BMER01000003">
    <property type="protein sequence ID" value="GGG93300.1"/>
    <property type="molecule type" value="Genomic_DNA"/>
</dbReference>
<reference evidence="2" key="2">
    <citation type="submission" date="2020-09" db="EMBL/GenBank/DDBJ databases">
        <authorList>
            <person name="Sun Q."/>
            <person name="Zhou Y."/>
        </authorList>
    </citation>
    <scope>NUCLEOTIDE SEQUENCE</scope>
    <source>
        <strain evidence="2">CGMCC 1.12195</strain>
    </source>
</reference>
<proteinExistence type="predicted"/>
<keyword evidence="1" id="KW-0732">Signal</keyword>
<dbReference type="AlphaFoldDB" id="A0A917HW30"/>